<sequence>MATTAAQRRLLRDFKKLQEEQPEGITASPLEDDIFQWEAIIFGPDDTPWEGGSFELKFEFTEDYPNKPPQIKFKTALYHPNIYKDGSICLDILQNQWSPIYDVQAILIAIRSLLNDPNPNSPANAEAARLYLEDRKEYIRRVQEVVEKTFQED</sequence>
<dbReference type="GO" id="GO:0016740">
    <property type="term" value="F:transferase activity"/>
    <property type="evidence" value="ECO:0007669"/>
    <property type="project" value="UniProtKB-KW"/>
</dbReference>
<dbReference type="AlphaFoldDB" id="A0A0V0R795"/>
<dbReference type="Gene3D" id="3.10.110.10">
    <property type="entry name" value="Ubiquitin Conjugating Enzyme"/>
    <property type="match status" value="1"/>
</dbReference>
<keyword evidence="7" id="KW-1185">Reference proteome</keyword>
<proteinExistence type="inferred from homology"/>
<comment type="caution">
    <text evidence="6">The sequence shown here is derived from an EMBL/GenBank/DDBJ whole genome shotgun (WGS) entry which is preliminary data.</text>
</comment>
<dbReference type="SMART" id="SM00212">
    <property type="entry name" value="UBCc"/>
    <property type="match status" value="1"/>
</dbReference>
<keyword evidence="2 4" id="KW-0833">Ubl conjugation pathway</keyword>
<evidence type="ECO:0000313" key="6">
    <source>
        <dbReference type="EMBL" id="KRX10367.1"/>
    </source>
</evidence>
<dbReference type="SUPFAM" id="SSF54495">
    <property type="entry name" value="UBC-like"/>
    <property type="match status" value="1"/>
</dbReference>
<keyword evidence="4" id="KW-0547">Nucleotide-binding</keyword>
<evidence type="ECO:0000256" key="3">
    <source>
        <dbReference type="PROSITE-ProRule" id="PRU10133"/>
    </source>
</evidence>
<dbReference type="EMBL" id="LDAU01000029">
    <property type="protein sequence ID" value="KRX10367.1"/>
    <property type="molecule type" value="Genomic_DNA"/>
</dbReference>
<feature type="domain" description="UBC core" evidence="5">
    <location>
        <begin position="5"/>
        <end position="151"/>
    </location>
</feature>
<evidence type="ECO:0000259" key="5">
    <source>
        <dbReference type="PROSITE" id="PS50127"/>
    </source>
</evidence>
<dbReference type="Proteomes" id="UP000054937">
    <property type="component" value="Unassembled WGS sequence"/>
</dbReference>
<gene>
    <name evidence="6" type="ORF">PPERSA_00847</name>
</gene>
<dbReference type="Pfam" id="PF00179">
    <property type="entry name" value="UQ_con"/>
    <property type="match status" value="1"/>
</dbReference>
<dbReference type="GO" id="GO:0005524">
    <property type="term" value="F:ATP binding"/>
    <property type="evidence" value="ECO:0007669"/>
    <property type="project" value="UniProtKB-UniRule"/>
</dbReference>
<dbReference type="PROSITE" id="PS50127">
    <property type="entry name" value="UBC_2"/>
    <property type="match status" value="1"/>
</dbReference>
<feature type="active site" description="Glycyl thioester intermediate" evidence="3">
    <location>
        <position position="89"/>
    </location>
</feature>
<reference evidence="6 7" key="1">
    <citation type="journal article" date="2015" name="Sci. Rep.">
        <title>Genome of the facultative scuticociliatosis pathogen Pseudocohnilembus persalinus provides insight into its virulence through horizontal gene transfer.</title>
        <authorList>
            <person name="Xiong J."/>
            <person name="Wang G."/>
            <person name="Cheng J."/>
            <person name="Tian M."/>
            <person name="Pan X."/>
            <person name="Warren A."/>
            <person name="Jiang C."/>
            <person name="Yuan D."/>
            <person name="Miao W."/>
        </authorList>
    </citation>
    <scope>NUCLEOTIDE SEQUENCE [LARGE SCALE GENOMIC DNA]</scope>
    <source>
        <strain evidence="6">36N120E</strain>
    </source>
</reference>
<keyword evidence="1" id="KW-0808">Transferase</keyword>
<protein>
    <submittedName>
        <fullName evidence="6">Ubiquitin-conjugating enzyme/RWD-like protein</fullName>
    </submittedName>
</protein>
<evidence type="ECO:0000256" key="1">
    <source>
        <dbReference type="ARBA" id="ARBA00022679"/>
    </source>
</evidence>
<evidence type="ECO:0000313" key="7">
    <source>
        <dbReference type="Proteomes" id="UP000054937"/>
    </source>
</evidence>
<dbReference type="InterPro" id="IPR016135">
    <property type="entry name" value="UBQ-conjugating_enzyme/RWD"/>
</dbReference>
<dbReference type="InterPro" id="IPR023313">
    <property type="entry name" value="UBQ-conjugating_AS"/>
</dbReference>
<dbReference type="OMA" id="DHKSQYI"/>
<organism evidence="6 7">
    <name type="scientific">Pseudocohnilembus persalinus</name>
    <name type="common">Ciliate</name>
    <dbReference type="NCBI Taxonomy" id="266149"/>
    <lineage>
        <taxon>Eukaryota</taxon>
        <taxon>Sar</taxon>
        <taxon>Alveolata</taxon>
        <taxon>Ciliophora</taxon>
        <taxon>Intramacronucleata</taxon>
        <taxon>Oligohymenophorea</taxon>
        <taxon>Scuticociliatia</taxon>
        <taxon>Philasterida</taxon>
        <taxon>Pseudocohnilembidae</taxon>
        <taxon>Pseudocohnilembus</taxon>
    </lineage>
</organism>
<comment type="similarity">
    <text evidence="4">Belongs to the ubiquitin-conjugating enzyme family.</text>
</comment>
<dbReference type="PROSITE" id="PS00183">
    <property type="entry name" value="UBC_1"/>
    <property type="match status" value="1"/>
</dbReference>
<evidence type="ECO:0000256" key="2">
    <source>
        <dbReference type="ARBA" id="ARBA00022786"/>
    </source>
</evidence>
<dbReference type="FunFam" id="3.10.110.10:FF:000054">
    <property type="entry name" value="Ubiquitin-conjugating enzyme E2"/>
    <property type="match status" value="1"/>
</dbReference>
<dbReference type="InterPro" id="IPR050113">
    <property type="entry name" value="Ub_conjugating_enzyme"/>
</dbReference>
<dbReference type="InParanoid" id="A0A0V0R795"/>
<dbReference type="FunCoup" id="A0A0V0R795">
    <property type="interactions" value="340"/>
</dbReference>
<name>A0A0V0R795_PSEPJ</name>
<accession>A0A0V0R795</accession>
<dbReference type="OrthoDB" id="9984419at2759"/>
<keyword evidence="4" id="KW-0067">ATP-binding</keyword>
<dbReference type="InterPro" id="IPR000608">
    <property type="entry name" value="UBC"/>
</dbReference>
<evidence type="ECO:0000256" key="4">
    <source>
        <dbReference type="RuleBase" id="RU362109"/>
    </source>
</evidence>
<dbReference type="PANTHER" id="PTHR24067">
    <property type="entry name" value="UBIQUITIN-CONJUGATING ENZYME E2"/>
    <property type="match status" value="1"/>
</dbReference>
<dbReference type="CDD" id="cd23790">
    <property type="entry name" value="UBCc_UBE2A_2B"/>
    <property type="match status" value="1"/>
</dbReference>